<evidence type="ECO:0000313" key="2">
    <source>
        <dbReference type="EMBL" id="QIR31177.1"/>
    </source>
</evidence>
<feature type="compositionally biased region" description="Polar residues" evidence="1">
    <location>
        <begin position="240"/>
        <end position="255"/>
    </location>
</feature>
<keyword evidence="2" id="KW-0378">Hydrolase</keyword>
<sequence length="255" mass="27969">MSLNLKEIEFSTSTDTPPDDDGGPTPVSSDAQLEFTAGRHYPESVDLDGFNEYGVRENRDDDGELRSVDVVYEAMEPGPPEERNGVRITENFLRKVAAKDYSGQEPYMLGHSDRPLDEIGKVQKVWFEESVGKLMLMNRVFNTGAPTHDEVVKRLTYTPPTMTDGSVGFGNQYEAVVNDDGEAELIDGEIREFSTVPFPGGYDEGGLGLPTTAFAEHIMEQANAAVDDEDEANPLDVGESSENSAFSAHTETISF</sequence>
<evidence type="ECO:0000313" key="3">
    <source>
        <dbReference type="Proteomes" id="UP000501054"/>
    </source>
</evidence>
<proteinExistence type="predicted"/>
<reference evidence="2 3" key="1">
    <citation type="journal article" date="2020" name="Genes (Basel)">
        <title>Comparative Genomics of Two New HF1-like Haloviruses.</title>
        <authorList>
            <person name="Dyall-Smith M."/>
            <person name="Tang S.L."/>
            <person name="Russ B."/>
            <person name="Chiang P.W."/>
            <person name="Pfeiffer F."/>
        </authorList>
    </citation>
    <scope>NUCLEOTIDE SEQUENCE [LARGE SCALE GENOMIC DNA]</scope>
</reference>
<dbReference type="EMBL" id="MN901521">
    <property type="protein sequence ID" value="QIR31177.1"/>
    <property type="molecule type" value="Genomic_DNA"/>
</dbReference>
<dbReference type="GO" id="GO:0008233">
    <property type="term" value="F:peptidase activity"/>
    <property type="evidence" value="ECO:0007669"/>
    <property type="project" value="UniProtKB-KW"/>
</dbReference>
<keyword evidence="2" id="KW-0645">Protease</keyword>
<dbReference type="GO" id="GO:0006508">
    <property type="term" value="P:proteolysis"/>
    <property type="evidence" value="ECO:0007669"/>
    <property type="project" value="UniProtKB-KW"/>
</dbReference>
<organism evidence="2 3">
    <name type="scientific">Halorubrum virus Serpecor1</name>
    <dbReference type="NCBI Taxonomy" id="2721757"/>
    <lineage>
        <taxon>Viruses</taxon>
        <taxon>Duplodnaviria</taxon>
        <taxon>Heunggongvirae</taxon>
        <taxon>Uroviricota</taxon>
        <taxon>Caudoviricetes</taxon>
        <taxon>Thumleimavirales</taxon>
        <taxon>Hafunaviridae</taxon>
        <taxon>Haloferacalesvirus</taxon>
        <taxon>Haloferacalesvirus serpentinense</taxon>
        <taxon>Haloferacalesvirus Serpecor1</taxon>
    </lineage>
</organism>
<evidence type="ECO:0000256" key="1">
    <source>
        <dbReference type="SAM" id="MobiDB-lite"/>
    </source>
</evidence>
<accession>A0A6G9RW15</accession>
<keyword evidence="3" id="KW-1185">Reference proteome</keyword>
<gene>
    <name evidence="2" type="ORF">HrrSp1_060</name>
</gene>
<protein>
    <submittedName>
        <fullName evidence="2">Prohead protease Pro</fullName>
    </submittedName>
</protein>
<dbReference type="Proteomes" id="UP000501054">
    <property type="component" value="Segment"/>
</dbReference>
<name>A0A6G9RW15_9CAUD</name>
<feature type="region of interest" description="Disordered" evidence="1">
    <location>
        <begin position="228"/>
        <end position="255"/>
    </location>
</feature>
<feature type="region of interest" description="Disordered" evidence="1">
    <location>
        <begin position="1"/>
        <end position="62"/>
    </location>
</feature>